<reference evidence="1" key="1">
    <citation type="submission" date="2023-03" db="EMBL/GenBank/DDBJ databases">
        <title>Massive genome expansion in bonnet fungi (Mycena s.s.) driven by repeated elements and novel gene families across ecological guilds.</title>
        <authorList>
            <consortium name="Lawrence Berkeley National Laboratory"/>
            <person name="Harder C.B."/>
            <person name="Miyauchi S."/>
            <person name="Viragh M."/>
            <person name="Kuo A."/>
            <person name="Thoen E."/>
            <person name="Andreopoulos B."/>
            <person name="Lu D."/>
            <person name="Skrede I."/>
            <person name="Drula E."/>
            <person name="Henrissat B."/>
            <person name="Morin E."/>
            <person name="Kohler A."/>
            <person name="Barry K."/>
            <person name="LaButti K."/>
            <person name="Morin E."/>
            <person name="Salamov A."/>
            <person name="Lipzen A."/>
            <person name="Mereny Z."/>
            <person name="Hegedus B."/>
            <person name="Baldrian P."/>
            <person name="Stursova M."/>
            <person name="Weitz H."/>
            <person name="Taylor A."/>
            <person name="Grigoriev I.V."/>
            <person name="Nagy L.G."/>
            <person name="Martin F."/>
            <person name="Kauserud H."/>
        </authorList>
    </citation>
    <scope>NUCLEOTIDE SEQUENCE</scope>
    <source>
        <strain evidence="1">CBHHK188m</strain>
    </source>
</reference>
<comment type="caution">
    <text evidence="1">The sequence shown here is derived from an EMBL/GenBank/DDBJ whole genome shotgun (WGS) entry which is preliminary data.</text>
</comment>
<feature type="non-terminal residue" evidence="1">
    <location>
        <position position="89"/>
    </location>
</feature>
<organism evidence="1 2">
    <name type="scientific">Mycena maculata</name>
    <dbReference type="NCBI Taxonomy" id="230809"/>
    <lineage>
        <taxon>Eukaryota</taxon>
        <taxon>Fungi</taxon>
        <taxon>Dikarya</taxon>
        <taxon>Basidiomycota</taxon>
        <taxon>Agaricomycotina</taxon>
        <taxon>Agaricomycetes</taxon>
        <taxon>Agaricomycetidae</taxon>
        <taxon>Agaricales</taxon>
        <taxon>Marasmiineae</taxon>
        <taxon>Mycenaceae</taxon>
        <taxon>Mycena</taxon>
    </lineage>
</organism>
<accession>A0AAD7IV94</accession>
<proteinExistence type="predicted"/>
<dbReference type="Proteomes" id="UP001215280">
    <property type="component" value="Unassembled WGS sequence"/>
</dbReference>
<feature type="non-terminal residue" evidence="1">
    <location>
        <position position="1"/>
    </location>
</feature>
<evidence type="ECO:0000313" key="1">
    <source>
        <dbReference type="EMBL" id="KAJ7751231.1"/>
    </source>
</evidence>
<dbReference type="EMBL" id="JARJLG010000079">
    <property type="protein sequence ID" value="KAJ7751231.1"/>
    <property type="molecule type" value="Genomic_DNA"/>
</dbReference>
<dbReference type="AlphaFoldDB" id="A0AAD7IV94"/>
<protein>
    <submittedName>
        <fullName evidence="1">Uncharacterized protein</fullName>
    </submittedName>
</protein>
<sequence length="89" mass="9871">SSFQRADQYDDDGDSEFDVRSRFTSAVDTDDRSNFGSESYAPLRNMFGADVKGGGAPLLDKDALVGETAEVIKESSARRRWVTLCWILT</sequence>
<keyword evidence="2" id="KW-1185">Reference proteome</keyword>
<evidence type="ECO:0000313" key="2">
    <source>
        <dbReference type="Proteomes" id="UP001215280"/>
    </source>
</evidence>
<name>A0AAD7IV94_9AGAR</name>
<gene>
    <name evidence="1" type="ORF">DFH07DRAFT_1032732</name>
</gene>